<reference evidence="1" key="1">
    <citation type="journal article" date="2014" name="Int. J. Syst. Evol. Microbiol.">
        <title>Complete genome sequence of Corynebacterium casei LMG S-19264T (=DSM 44701T), isolated from a smear-ripened cheese.</title>
        <authorList>
            <consortium name="US DOE Joint Genome Institute (JGI-PGF)"/>
            <person name="Walter F."/>
            <person name="Albersmeier A."/>
            <person name="Kalinowski J."/>
            <person name="Ruckert C."/>
        </authorList>
    </citation>
    <scope>NUCLEOTIDE SEQUENCE</scope>
    <source>
        <strain evidence="1">JCM 4125</strain>
    </source>
</reference>
<gene>
    <name evidence="1" type="ORF">GCM10010226_58180</name>
</gene>
<keyword evidence="2" id="KW-1185">Reference proteome</keyword>
<name>A0A918HLM9_9ACTN</name>
<organism evidence="1 2">
    <name type="scientific">Streptomyces phaeofaciens</name>
    <dbReference type="NCBI Taxonomy" id="68254"/>
    <lineage>
        <taxon>Bacteria</taxon>
        <taxon>Bacillati</taxon>
        <taxon>Actinomycetota</taxon>
        <taxon>Actinomycetes</taxon>
        <taxon>Kitasatosporales</taxon>
        <taxon>Streptomycetaceae</taxon>
        <taxon>Streptomyces</taxon>
    </lineage>
</organism>
<protein>
    <submittedName>
        <fullName evidence="1">Uncharacterized protein</fullName>
    </submittedName>
</protein>
<evidence type="ECO:0000313" key="2">
    <source>
        <dbReference type="Proteomes" id="UP000646776"/>
    </source>
</evidence>
<proteinExistence type="predicted"/>
<dbReference type="Proteomes" id="UP000646776">
    <property type="component" value="Unassembled WGS sequence"/>
</dbReference>
<sequence>MPLSWSASSQARAVSFFGRPEGRAAWTPSRASRAPPITVPVVAAAGAARAKGASAVKDSRDRREGRENACTAGPYKGILWAPHTEIHDQPTPFTWENPLDSLGMSCLTEF</sequence>
<reference evidence="1" key="2">
    <citation type="submission" date="2020-09" db="EMBL/GenBank/DDBJ databases">
        <authorList>
            <person name="Sun Q."/>
            <person name="Ohkuma M."/>
        </authorList>
    </citation>
    <scope>NUCLEOTIDE SEQUENCE</scope>
    <source>
        <strain evidence="1">JCM 4125</strain>
    </source>
</reference>
<dbReference type="AlphaFoldDB" id="A0A918HLM9"/>
<evidence type="ECO:0000313" key="1">
    <source>
        <dbReference type="EMBL" id="GGT72536.1"/>
    </source>
</evidence>
<accession>A0A918HLM9</accession>
<comment type="caution">
    <text evidence="1">The sequence shown here is derived from an EMBL/GenBank/DDBJ whole genome shotgun (WGS) entry which is preliminary data.</text>
</comment>
<dbReference type="EMBL" id="BMSA01000019">
    <property type="protein sequence ID" value="GGT72536.1"/>
    <property type="molecule type" value="Genomic_DNA"/>
</dbReference>